<dbReference type="EC" id="6.1.1.4" evidence="3"/>
<comment type="similarity">
    <text evidence="2 11">Belongs to the class-I aminoacyl-tRNA synthetase family.</text>
</comment>
<dbReference type="GO" id="GO:0032543">
    <property type="term" value="P:mitochondrial translation"/>
    <property type="evidence" value="ECO:0007669"/>
    <property type="project" value="TreeGrafter"/>
</dbReference>
<comment type="caution">
    <text evidence="13">The sequence shown here is derived from an EMBL/GenBank/DDBJ whole genome shotgun (WGS) entry which is preliminary data.</text>
</comment>
<evidence type="ECO:0000256" key="6">
    <source>
        <dbReference type="ARBA" id="ARBA00022840"/>
    </source>
</evidence>
<dbReference type="GO" id="GO:0002161">
    <property type="term" value="F:aminoacyl-tRNA deacylase activity"/>
    <property type="evidence" value="ECO:0007669"/>
    <property type="project" value="InterPro"/>
</dbReference>
<feature type="domain" description="SRCR" evidence="12">
    <location>
        <begin position="606"/>
        <end position="656"/>
    </location>
</feature>
<evidence type="ECO:0000256" key="5">
    <source>
        <dbReference type="ARBA" id="ARBA00022741"/>
    </source>
</evidence>
<dbReference type="CDD" id="cd00812">
    <property type="entry name" value="LeuRS_core"/>
    <property type="match status" value="1"/>
</dbReference>
<organism evidence="13 14">
    <name type="scientific">Aphanomyces euteiches</name>
    <dbReference type="NCBI Taxonomy" id="100861"/>
    <lineage>
        <taxon>Eukaryota</taxon>
        <taxon>Sar</taxon>
        <taxon>Stramenopiles</taxon>
        <taxon>Oomycota</taxon>
        <taxon>Saprolegniomycetes</taxon>
        <taxon>Saprolegniales</taxon>
        <taxon>Verrucalvaceae</taxon>
        <taxon>Aphanomyces</taxon>
    </lineage>
</organism>
<dbReference type="Proteomes" id="UP000481153">
    <property type="component" value="Unassembled WGS sequence"/>
</dbReference>
<dbReference type="Pfam" id="PF13603">
    <property type="entry name" value="tRNA-synt_1_2"/>
    <property type="match status" value="1"/>
</dbReference>
<dbReference type="Pfam" id="PF08264">
    <property type="entry name" value="Anticodon_1"/>
    <property type="match status" value="1"/>
</dbReference>
<dbReference type="PANTHER" id="PTHR43740">
    <property type="entry name" value="LEUCYL-TRNA SYNTHETASE"/>
    <property type="match status" value="1"/>
</dbReference>
<keyword evidence="8 11" id="KW-0030">Aminoacyl-tRNA synthetase</keyword>
<evidence type="ECO:0000256" key="3">
    <source>
        <dbReference type="ARBA" id="ARBA00013164"/>
    </source>
</evidence>
<dbReference type="GO" id="GO:0006429">
    <property type="term" value="P:leucyl-tRNA aminoacylation"/>
    <property type="evidence" value="ECO:0007669"/>
    <property type="project" value="InterPro"/>
</dbReference>
<dbReference type="InterPro" id="IPR015413">
    <property type="entry name" value="Methionyl/Leucyl_tRNA_Synth"/>
</dbReference>
<dbReference type="InterPro" id="IPR001190">
    <property type="entry name" value="SRCR"/>
</dbReference>
<reference evidence="13 14" key="1">
    <citation type="submission" date="2019-07" db="EMBL/GenBank/DDBJ databases">
        <title>Genomics analysis of Aphanomyces spp. identifies a new class of oomycete effector associated with host adaptation.</title>
        <authorList>
            <person name="Gaulin E."/>
        </authorList>
    </citation>
    <scope>NUCLEOTIDE SEQUENCE [LARGE SCALE GENOMIC DNA]</scope>
    <source>
        <strain evidence="13 14">ATCC 201684</strain>
    </source>
</reference>
<gene>
    <name evidence="13" type="ORF">Ae201684_010680</name>
</gene>
<dbReference type="InterPro" id="IPR009080">
    <property type="entry name" value="tRNAsynth_Ia_anticodon-bd"/>
</dbReference>
<dbReference type="FunFam" id="3.40.50.620:FF:000100">
    <property type="entry name" value="probable leucine--tRNA ligase, mitochondrial"/>
    <property type="match status" value="1"/>
</dbReference>
<evidence type="ECO:0000313" key="13">
    <source>
        <dbReference type="EMBL" id="KAF0732027.1"/>
    </source>
</evidence>
<protein>
    <recommendedName>
        <fullName evidence="3">leucine--tRNA ligase</fullName>
        <ecNumber evidence="3">6.1.1.4</ecNumber>
    </recommendedName>
    <alternativeName>
        <fullName evidence="9">Leucyl-tRNA synthetase</fullName>
    </alternativeName>
</protein>
<name>A0A6G0WWU3_9STRA</name>
<evidence type="ECO:0000256" key="11">
    <source>
        <dbReference type="RuleBase" id="RU363035"/>
    </source>
</evidence>
<dbReference type="CDD" id="cd07958">
    <property type="entry name" value="Anticodon_Ia_Leu_BEm"/>
    <property type="match status" value="1"/>
</dbReference>
<evidence type="ECO:0000256" key="10">
    <source>
        <dbReference type="ARBA" id="ARBA00047469"/>
    </source>
</evidence>
<dbReference type="GO" id="GO:0016020">
    <property type="term" value="C:membrane"/>
    <property type="evidence" value="ECO:0007669"/>
    <property type="project" value="InterPro"/>
</dbReference>
<keyword evidence="5 11" id="KW-0547">Nucleotide-binding</keyword>
<dbReference type="VEuPathDB" id="FungiDB:AeMF1_006339"/>
<dbReference type="FunFam" id="1.10.730.10:FF:000011">
    <property type="entry name" value="Leucine--tRNA ligase chloroplastic/mitochondrial"/>
    <property type="match status" value="1"/>
</dbReference>
<keyword evidence="7 11" id="KW-0648">Protein biosynthesis</keyword>
<evidence type="ECO:0000313" key="14">
    <source>
        <dbReference type="Proteomes" id="UP000481153"/>
    </source>
</evidence>
<dbReference type="PANTHER" id="PTHR43740:SF2">
    <property type="entry name" value="LEUCINE--TRNA LIGASE, MITOCHONDRIAL"/>
    <property type="match status" value="1"/>
</dbReference>
<dbReference type="InterPro" id="IPR025709">
    <property type="entry name" value="Leu_tRNA-synth_edit"/>
</dbReference>
<dbReference type="Pfam" id="PF09334">
    <property type="entry name" value="tRNA-synt_1g"/>
    <property type="match status" value="1"/>
</dbReference>
<dbReference type="HAMAP" id="MF_00049_B">
    <property type="entry name" value="Leu_tRNA_synth_B"/>
    <property type="match status" value="1"/>
</dbReference>
<evidence type="ECO:0000256" key="1">
    <source>
        <dbReference type="ARBA" id="ARBA00004305"/>
    </source>
</evidence>
<evidence type="ECO:0000259" key="12">
    <source>
        <dbReference type="PROSITE" id="PS50287"/>
    </source>
</evidence>
<dbReference type="GO" id="GO:0005524">
    <property type="term" value="F:ATP binding"/>
    <property type="evidence" value="ECO:0007669"/>
    <property type="project" value="UniProtKB-KW"/>
</dbReference>
<dbReference type="PRINTS" id="PR00985">
    <property type="entry name" value="TRNASYNTHLEU"/>
</dbReference>
<dbReference type="SUPFAM" id="SSF47323">
    <property type="entry name" value="Anticodon-binding domain of a subclass of class I aminoacyl-tRNA synthetases"/>
    <property type="match status" value="1"/>
</dbReference>
<dbReference type="InterPro" id="IPR002300">
    <property type="entry name" value="aa-tRNA-synth_Ia"/>
</dbReference>
<dbReference type="Gene3D" id="1.10.730.10">
    <property type="entry name" value="Isoleucyl-tRNA Synthetase, Domain 1"/>
    <property type="match status" value="1"/>
</dbReference>
<dbReference type="Gene3D" id="3.40.50.620">
    <property type="entry name" value="HUPs"/>
    <property type="match status" value="2"/>
</dbReference>
<dbReference type="Pfam" id="PF00133">
    <property type="entry name" value="tRNA-synt_1"/>
    <property type="match status" value="2"/>
</dbReference>
<dbReference type="PROSITE" id="PS50287">
    <property type="entry name" value="SRCR_2"/>
    <property type="match status" value="1"/>
</dbReference>
<evidence type="ECO:0000256" key="8">
    <source>
        <dbReference type="ARBA" id="ARBA00023146"/>
    </source>
</evidence>
<dbReference type="InterPro" id="IPR014729">
    <property type="entry name" value="Rossmann-like_a/b/a_fold"/>
</dbReference>
<dbReference type="InterPro" id="IPR013155">
    <property type="entry name" value="M/V/L/I-tRNA-synth_anticd-bd"/>
</dbReference>
<keyword evidence="4 11" id="KW-0436">Ligase</keyword>
<dbReference type="InterPro" id="IPR009008">
    <property type="entry name" value="Val/Leu/Ile-tRNA-synth_edit"/>
</dbReference>
<keyword evidence="6 11" id="KW-0067">ATP-binding</keyword>
<dbReference type="InterPro" id="IPR001412">
    <property type="entry name" value="aa-tRNA-synth_I_CS"/>
</dbReference>
<dbReference type="FunFam" id="3.40.50.620:FF:000003">
    <property type="entry name" value="Leucine--tRNA ligase"/>
    <property type="match status" value="1"/>
</dbReference>
<accession>A0A6G0WWU3</accession>
<keyword evidence="14" id="KW-1185">Reference proteome</keyword>
<dbReference type="EMBL" id="VJMJ01000137">
    <property type="protein sequence ID" value="KAF0732027.1"/>
    <property type="molecule type" value="Genomic_DNA"/>
</dbReference>
<evidence type="ECO:0000256" key="2">
    <source>
        <dbReference type="ARBA" id="ARBA00005594"/>
    </source>
</evidence>
<dbReference type="GO" id="GO:0004823">
    <property type="term" value="F:leucine-tRNA ligase activity"/>
    <property type="evidence" value="ECO:0007669"/>
    <property type="project" value="UniProtKB-EC"/>
</dbReference>
<dbReference type="GO" id="GO:0005759">
    <property type="term" value="C:mitochondrial matrix"/>
    <property type="evidence" value="ECO:0007669"/>
    <property type="project" value="UniProtKB-SubCell"/>
</dbReference>
<evidence type="ECO:0000256" key="4">
    <source>
        <dbReference type="ARBA" id="ARBA00022598"/>
    </source>
</evidence>
<dbReference type="SUPFAM" id="SSF50677">
    <property type="entry name" value="ValRS/IleRS/LeuRS editing domain"/>
    <property type="match status" value="1"/>
</dbReference>
<comment type="subcellular location">
    <subcellularLocation>
        <location evidence="1">Mitochondrion matrix</location>
    </subcellularLocation>
</comment>
<evidence type="ECO:0000256" key="7">
    <source>
        <dbReference type="ARBA" id="ARBA00022917"/>
    </source>
</evidence>
<sequence length="884" mass="98558">MMLLGRSHGWLSRTVGRRALSTPIQKPTRLSQELDKKWQAIWEAKGSVQPASSTDSTKPKYYCLSMFPYPSGQLHMGHVRVYSISDCISRMKRMQGYDVLHPMGWDAFGLPAENAAIERGVSPADWTLSNIATAKMQMKTLGISFDWDREVTTCQADYYKWTQWIFLQLLDKGLAFRKEAMVNWDPIDQTVLANEQVDAQGRSWRSGAVVEQRSLSQWFLGITQYADPLLDDIDKLTKWPEAVKRMQSAWIGRSVGTHVHFQIPFLSDAALTVFTTRVETLYGVSYVALTPEHELLPAILEHVPSTHKASVGAFIEKTKSLTKDERNNGHTTSGVPLGLTAKHPLTQEEVPLYLAEYVLPGVGTGAVMGVPAHDDRDAVFAEHHNLAIPVVIDDNDNVVNSAEFSGLSSSEAKTKVTEKLASQGQGQAHVQYRLRDWLVSRQRYWGTPVPVIHCASCGPVGVPEKDLPVELPALVDPSIDLLGAGCSPLARMEEWKKCQCPKCGGPAERDTDTLDTFVDSSWYYLRYGDAKNAEVPFTEKNLTKWMTRGVDMYIGGIEHAILHLLYSRFITKFLADHHGVPTDEPFHQLLAQGMVLGRTHKSPESLRFLKPDEVVTDPDGTVRVKATGEKTIVAWEKMSKSKYNGVDPQEICRQYGADVARLLVLFKAPPSHELEWDEADLLGQSRWLLRIWGLVVDHKQASQNDASKTEVSQKDVDDLRVALHSTIQKVTQAIDETQSFNVAIAELMKLSNRLGQLSHLQGSADFDAALDALVTMLAPLAPHNASELYVALHGNTEIDVHERPWPIHDESVLASAKIQVVVQIRGKTRETLDVPADADQATLEKLALDHPAIRKYIDGQTIRKVIFVPSKKQGMHALLNFVTS</sequence>
<dbReference type="SUPFAM" id="SSF52374">
    <property type="entry name" value="Nucleotidylyl transferase"/>
    <property type="match status" value="1"/>
</dbReference>
<proteinExistence type="inferred from homology"/>
<dbReference type="AlphaFoldDB" id="A0A6G0WWU3"/>
<dbReference type="InterPro" id="IPR002302">
    <property type="entry name" value="Leu-tRNA-ligase"/>
</dbReference>
<dbReference type="PROSITE" id="PS00178">
    <property type="entry name" value="AA_TRNA_LIGASE_I"/>
    <property type="match status" value="1"/>
</dbReference>
<evidence type="ECO:0000256" key="9">
    <source>
        <dbReference type="ARBA" id="ARBA00030520"/>
    </source>
</evidence>
<dbReference type="NCBIfam" id="TIGR00396">
    <property type="entry name" value="leuS_bact"/>
    <property type="match status" value="1"/>
</dbReference>
<comment type="catalytic activity">
    <reaction evidence="10">
        <text>tRNA(Leu) + L-leucine + ATP = L-leucyl-tRNA(Leu) + AMP + diphosphate</text>
        <dbReference type="Rhea" id="RHEA:11688"/>
        <dbReference type="Rhea" id="RHEA-COMP:9613"/>
        <dbReference type="Rhea" id="RHEA-COMP:9622"/>
        <dbReference type="ChEBI" id="CHEBI:30616"/>
        <dbReference type="ChEBI" id="CHEBI:33019"/>
        <dbReference type="ChEBI" id="CHEBI:57427"/>
        <dbReference type="ChEBI" id="CHEBI:78442"/>
        <dbReference type="ChEBI" id="CHEBI:78494"/>
        <dbReference type="ChEBI" id="CHEBI:456215"/>
        <dbReference type="EC" id="6.1.1.4"/>
    </reaction>
</comment>